<gene>
    <name evidence="15" type="primary">SHBG</name>
</gene>
<dbReference type="RefSeq" id="XP_030043588.1">
    <property type="nucleotide sequence ID" value="XM_030187728.1"/>
</dbReference>
<dbReference type="InterPro" id="IPR013320">
    <property type="entry name" value="ConA-like_dom_sf"/>
</dbReference>
<dbReference type="FunCoup" id="A0A6P7WT51">
    <property type="interactions" value="76"/>
</dbReference>
<evidence type="ECO:0000256" key="1">
    <source>
        <dbReference type="ARBA" id="ARBA00004613"/>
    </source>
</evidence>
<evidence type="ECO:0000313" key="15">
    <source>
        <dbReference type="RefSeq" id="XP_030043588.1"/>
    </source>
</evidence>
<dbReference type="PANTHER" id="PTHR24040">
    <property type="entry name" value="LAMININ G-LIKE DOMAIN-CONTAINING PROTEIN"/>
    <property type="match status" value="1"/>
</dbReference>
<keyword evidence="14" id="KW-1185">Reference proteome</keyword>
<dbReference type="PANTHER" id="PTHR24040:SF3">
    <property type="entry name" value="SEX HORMONE-BINDING GLOBULIN"/>
    <property type="match status" value="1"/>
</dbReference>
<keyword evidence="4" id="KW-0754">Steroid-binding</keyword>
<keyword evidence="5 12" id="KW-0732">Signal</keyword>
<comment type="subunit">
    <text evidence="2">Homodimer.</text>
</comment>
<dbReference type="InterPro" id="IPR001791">
    <property type="entry name" value="Laminin_G"/>
</dbReference>
<keyword evidence="6" id="KW-0446">Lipid-binding</keyword>
<dbReference type="AlphaFoldDB" id="A0A6P7WT51"/>
<evidence type="ECO:0000256" key="11">
    <source>
        <dbReference type="PROSITE-ProRule" id="PRU00122"/>
    </source>
</evidence>
<dbReference type="InParanoid" id="A0A6P7WT51"/>
<dbReference type="KEGG" id="muo:115457987"/>
<evidence type="ECO:0000256" key="2">
    <source>
        <dbReference type="ARBA" id="ARBA00011738"/>
    </source>
</evidence>
<dbReference type="CDD" id="cd00110">
    <property type="entry name" value="LamG"/>
    <property type="match status" value="1"/>
</dbReference>
<feature type="disulfide bond" evidence="11">
    <location>
        <begin position="197"/>
        <end position="224"/>
    </location>
</feature>
<dbReference type="Pfam" id="PF00054">
    <property type="entry name" value="Laminin_G_1"/>
    <property type="match status" value="1"/>
</dbReference>
<evidence type="ECO:0000256" key="4">
    <source>
        <dbReference type="ARBA" id="ARBA00022665"/>
    </source>
</evidence>
<dbReference type="GeneID" id="115457987"/>
<name>A0A6P7WT51_9AMPH</name>
<keyword evidence="3" id="KW-0964">Secreted</keyword>
<evidence type="ECO:0000259" key="13">
    <source>
        <dbReference type="PROSITE" id="PS50025"/>
    </source>
</evidence>
<evidence type="ECO:0000256" key="5">
    <source>
        <dbReference type="ARBA" id="ARBA00022729"/>
    </source>
</evidence>
<evidence type="ECO:0000256" key="3">
    <source>
        <dbReference type="ARBA" id="ARBA00022525"/>
    </source>
</evidence>
<dbReference type="Gene3D" id="2.60.120.200">
    <property type="match status" value="2"/>
</dbReference>
<proteinExistence type="predicted"/>
<protein>
    <recommendedName>
        <fullName evidence="10">Sex hormone-binding globulin</fullName>
    </recommendedName>
</protein>
<evidence type="ECO:0000256" key="7">
    <source>
        <dbReference type="ARBA" id="ARBA00023157"/>
    </source>
</evidence>
<evidence type="ECO:0000256" key="6">
    <source>
        <dbReference type="ARBA" id="ARBA00023121"/>
    </source>
</evidence>
<dbReference type="SUPFAM" id="SSF49899">
    <property type="entry name" value="Concanavalin A-like lectins/glucanases"/>
    <property type="match status" value="2"/>
</dbReference>
<dbReference type="GO" id="GO:0005576">
    <property type="term" value="C:extracellular region"/>
    <property type="evidence" value="ECO:0007669"/>
    <property type="project" value="UniProtKB-SubCell"/>
</dbReference>
<dbReference type="SMART" id="SM00282">
    <property type="entry name" value="LamG"/>
    <property type="match status" value="2"/>
</dbReference>
<dbReference type="GO" id="GO:0005496">
    <property type="term" value="F:steroid binding"/>
    <property type="evidence" value="ECO:0007669"/>
    <property type="project" value="UniProtKB-KW"/>
</dbReference>
<feature type="domain" description="Laminin G" evidence="13">
    <location>
        <begin position="31"/>
        <end position="224"/>
    </location>
</feature>
<dbReference type="InterPro" id="IPR051145">
    <property type="entry name" value="GAS-SHBG-PROS"/>
</dbReference>
<organism evidence="14 15">
    <name type="scientific">Microcaecilia unicolor</name>
    <dbReference type="NCBI Taxonomy" id="1415580"/>
    <lineage>
        <taxon>Eukaryota</taxon>
        <taxon>Metazoa</taxon>
        <taxon>Chordata</taxon>
        <taxon>Craniata</taxon>
        <taxon>Vertebrata</taxon>
        <taxon>Euteleostomi</taxon>
        <taxon>Amphibia</taxon>
        <taxon>Gymnophiona</taxon>
        <taxon>Siphonopidae</taxon>
        <taxon>Microcaecilia</taxon>
    </lineage>
</organism>
<dbReference type="OrthoDB" id="6275838at2759"/>
<dbReference type="Proteomes" id="UP000515156">
    <property type="component" value="Chromosome 14"/>
</dbReference>
<keyword evidence="8" id="KW-0325">Glycoprotein</keyword>
<evidence type="ECO:0000313" key="14">
    <source>
        <dbReference type="Proteomes" id="UP000515156"/>
    </source>
</evidence>
<comment type="function">
    <text evidence="9">Functions as an androgen transport protein, but may also be involved in receptor mediated processes. Each dimer binds one molecule of steroid. Specific for 5-alpha-dihydrotestosterone, testosterone, and 17-beta-estradiol. Regulates the plasma metabolic clearance rate of steroid hormones by controlling their plasma concentration.</text>
</comment>
<comment type="subcellular location">
    <subcellularLocation>
        <location evidence="1">Secreted</location>
    </subcellularLocation>
</comment>
<accession>A0A6P7WT51</accession>
<evidence type="ECO:0000256" key="9">
    <source>
        <dbReference type="ARBA" id="ARBA00037620"/>
    </source>
</evidence>
<keyword evidence="7 11" id="KW-1015">Disulfide bond</keyword>
<feature type="signal peptide" evidence="12">
    <location>
        <begin position="1"/>
        <end position="19"/>
    </location>
</feature>
<evidence type="ECO:0000256" key="12">
    <source>
        <dbReference type="SAM" id="SignalP"/>
    </source>
</evidence>
<evidence type="ECO:0000256" key="10">
    <source>
        <dbReference type="ARBA" id="ARBA00040510"/>
    </source>
</evidence>
<evidence type="ECO:0000256" key="8">
    <source>
        <dbReference type="ARBA" id="ARBA00023180"/>
    </source>
</evidence>
<sequence>MKYLTGFLWLLALLWLNRGDVEEHHKGPVYSETCNLSQRTFLAYPDTLNIGQKWGKDEPTATVMLDLRQTTSSSSHFEIRTFDPEGVIFYGDTRDGKDWFLLGMRKGKLEIQVRNLISKITVSGGDMLNDGQWHQVRVINEGDTVLLEVDGEVKLSIGQVTEPLNSGEILEMRIAVGGILTNRSDLLIPMNTALDACFRKWKWLNQTSNWHSGPPAEGPGRKPCFSFIQRGSFFSGAGVAVFRTSEGIMPQDDWALTLEMLIRMEKRTGILVAFSVEDYRPLLMLRMKGQGFSLEFGNKTSLEVPFPHEMCLGFPLFLTISPTHLTWKLGDEKIELPVQMQDYQTLKTAWHEEGGRIFLGGPPNMERLFPTETAVFFEGCLSEIRLQGRTLDLDSALYKSDTVWAHSCPRSSSYGQEDS</sequence>
<feature type="chain" id="PRO_5027954356" description="Sex hormone-binding globulin" evidence="12">
    <location>
        <begin position="20"/>
        <end position="419"/>
    </location>
</feature>
<reference evidence="15" key="1">
    <citation type="submission" date="2025-08" db="UniProtKB">
        <authorList>
            <consortium name="RefSeq"/>
        </authorList>
    </citation>
    <scope>IDENTIFICATION</scope>
</reference>
<dbReference type="CTD" id="6462"/>
<dbReference type="PROSITE" id="PS50025">
    <property type="entry name" value="LAM_G_DOMAIN"/>
    <property type="match status" value="1"/>
</dbReference>